<evidence type="ECO:0000313" key="1">
    <source>
        <dbReference type="EMBL" id="MBG9354601.1"/>
    </source>
</evidence>
<reference evidence="1 2" key="1">
    <citation type="journal article" date="2020" name="J. Clin. Microbiol.">
        <title>Assessing the Genetic Diversity of Austrian Corynebacterium diphtheriae Clinical Isolates, 2011-2019.</title>
        <authorList>
            <person name="Schaeffer J."/>
            <person name="Huhulescu S."/>
            <person name="Stoeger A."/>
            <person name="Allerberger F."/>
            <person name="Ruppitsch W."/>
        </authorList>
    </citation>
    <scope>NUCLEOTIDE SEQUENCE [LARGE SCALE GENOMIC DNA]</scope>
    <source>
        <strain evidence="1 2">04-17</strain>
    </source>
</reference>
<proteinExistence type="predicted"/>
<organism evidence="1 2">
    <name type="scientific">Corynebacterium belfantii</name>
    <dbReference type="NCBI Taxonomy" id="2014537"/>
    <lineage>
        <taxon>Bacteria</taxon>
        <taxon>Bacillati</taxon>
        <taxon>Actinomycetota</taxon>
        <taxon>Actinomycetes</taxon>
        <taxon>Mycobacteriales</taxon>
        <taxon>Corynebacteriaceae</taxon>
        <taxon>Corynebacterium</taxon>
    </lineage>
</organism>
<dbReference type="EMBL" id="JADQUG010000033">
    <property type="protein sequence ID" value="MBG9354601.1"/>
    <property type="molecule type" value="Genomic_DNA"/>
</dbReference>
<dbReference type="Proteomes" id="UP000615580">
    <property type="component" value="Unassembled WGS sequence"/>
</dbReference>
<dbReference type="SUPFAM" id="SSF56672">
    <property type="entry name" value="DNA/RNA polymerases"/>
    <property type="match status" value="1"/>
</dbReference>
<sequence length="118" mass="13057">MAYVQPRLGENQWGGTSIIYSGTTTGRKWDRLEIYGGKLVENIVQAIARDLLVTGMHAVAEAGHKIVMHVYDEIVIDEPADSGFTATDACELMSTLPTWAQGLPLDADGYECDYYRKD</sequence>
<keyword evidence="2" id="KW-1185">Reference proteome</keyword>
<accession>A0ABS0LD65</accession>
<evidence type="ECO:0000313" key="2">
    <source>
        <dbReference type="Proteomes" id="UP000615580"/>
    </source>
</evidence>
<comment type="caution">
    <text evidence="1">The sequence shown here is derived from an EMBL/GenBank/DDBJ whole genome shotgun (WGS) entry which is preliminary data.</text>
</comment>
<protein>
    <recommendedName>
        <fullName evidence="3">DNA-directed DNA polymerase</fullName>
    </recommendedName>
</protein>
<dbReference type="InterPro" id="IPR043502">
    <property type="entry name" value="DNA/RNA_pol_sf"/>
</dbReference>
<evidence type="ECO:0008006" key="3">
    <source>
        <dbReference type="Google" id="ProtNLM"/>
    </source>
</evidence>
<name>A0ABS0LD65_9CORY</name>
<gene>
    <name evidence="1" type="ORF">I4J41_08365</name>
</gene>